<feature type="compositionally biased region" description="Low complexity" evidence="1">
    <location>
        <begin position="81"/>
        <end position="94"/>
    </location>
</feature>
<feature type="compositionally biased region" description="Polar residues" evidence="1">
    <location>
        <begin position="16"/>
        <end position="28"/>
    </location>
</feature>
<dbReference type="AlphaFoldDB" id="A0A8H7H5H1"/>
<organism evidence="2 3">
    <name type="scientific">Rhizoctonia solani</name>
    <dbReference type="NCBI Taxonomy" id="456999"/>
    <lineage>
        <taxon>Eukaryota</taxon>
        <taxon>Fungi</taxon>
        <taxon>Dikarya</taxon>
        <taxon>Basidiomycota</taxon>
        <taxon>Agaricomycotina</taxon>
        <taxon>Agaricomycetes</taxon>
        <taxon>Cantharellales</taxon>
        <taxon>Ceratobasidiaceae</taxon>
        <taxon>Rhizoctonia</taxon>
    </lineage>
</organism>
<comment type="caution">
    <text evidence="2">The sequence shown here is derived from an EMBL/GenBank/DDBJ whole genome shotgun (WGS) entry which is preliminary data.</text>
</comment>
<feature type="compositionally biased region" description="Basic and acidic residues" evidence="1">
    <location>
        <begin position="1"/>
        <end position="15"/>
    </location>
</feature>
<accession>A0A8H7H5H1</accession>
<dbReference type="EMBL" id="JACYCC010000040">
    <property type="protein sequence ID" value="KAF8677761.1"/>
    <property type="molecule type" value="Genomic_DNA"/>
</dbReference>
<feature type="region of interest" description="Disordered" evidence="1">
    <location>
        <begin position="1"/>
        <end position="103"/>
    </location>
</feature>
<evidence type="ECO:0000313" key="3">
    <source>
        <dbReference type="Proteomes" id="UP000650582"/>
    </source>
</evidence>
<evidence type="ECO:0000256" key="1">
    <source>
        <dbReference type="SAM" id="MobiDB-lite"/>
    </source>
</evidence>
<name>A0A8H7H5H1_9AGAM</name>
<dbReference type="Pfam" id="PF15496">
    <property type="entry name" value="DUF4646"/>
    <property type="match status" value="1"/>
</dbReference>
<sequence>MALDSKSSEVSDEARGSTSLDRQQSVQHSIGPLANGNPRLPTTSKPTTTDDLSSGIALNYNLDEPPPAYEAVTASPFGTLSPQPSSSQDSGSSSTIQIPIDSRVLPDTVTAERNQPHEIGTNSIAQENDDTQTHNVNLETTHTPLSTDPLSCFQRSAPDISELITYEKLQSPLVIQGGPSKHKLPDLFSVEGVPALFKHDVHVSDWRCFVHDLITCTRYSTGQRAVANAFPTVRNLGPPGTLICFATEQSMRKGRLSNSLALLDTWNTRFFKPRRLEVILCKGDKCKSGRRVNFLAPDRMNTPISSSLKKGDKEVGSDYRLVIVDQLFFKDICLGGELIMPGGYAIHRRRSTGKLRTGPNLTMIIDAITSRDLKAHTSSSADGLAVSRAIGSVDRGSFYTESVGGSVLRTSGDLITPIRSSVIDDQGRGTGWDPALDPPPAYETIVAPLTPNDRNHMEIPVTVSR</sequence>
<dbReference type="Proteomes" id="UP000650582">
    <property type="component" value="Unassembled WGS sequence"/>
</dbReference>
<feature type="compositionally biased region" description="Polar residues" evidence="1">
    <location>
        <begin position="40"/>
        <end position="52"/>
    </location>
</feature>
<reference evidence="2" key="1">
    <citation type="submission" date="2020-09" db="EMBL/GenBank/DDBJ databases">
        <title>Comparative genome analyses of four rice-infecting Rhizoctonia solani isolates reveal extensive enrichment of homogalacturonan modification genes.</title>
        <authorList>
            <person name="Lee D.-Y."/>
            <person name="Jeon J."/>
            <person name="Kim K.-T."/>
            <person name="Cheong K."/>
            <person name="Song H."/>
            <person name="Choi G."/>
            <person name="Ko J."/>
            <person name="Opiyo S.O."/>
            <person name="Zuo S."/>
            <person name="Madhav S."/>
            <person name="Lee Y.-H."/>
            <person name="Wang G.-L."/>
        </authorList>
    </citation>
    <scope>NUCLEOTIDE SEQUENCE</scope>
    <source>
        <strain evidence="2">AG1-IA YN-7</strain>
    </source>
</reference>
<evidence type="ECO:0000313" key="2">
    <source>
        <dbReference type="EMBL" id="KAF8677761.1"/>
    </source>
</evidence>
<protein>
    <submittedName>
        <fullName evidence="2">Uncharacterized protein</fullName>
    </submittedName>
</protein>
<proteinExistence type="predicted"/>
<gene>
    <name evidence="2" type="ORF">RHS04_05841</name>
</gene>
<dbReference type="InterPro" id="IPR028018">
    <property type="entry name" value="DUF4646"/>
</dbReference>